<comment type="caution">
    <text evidence="1">The sequence shown here is derived from an EMBL/GenBank/DDBJ whole genome shotgun (WGS) entry which is preliminary data.</text>
</comment>
<reference evidence="1" key="1">
    <citation type="submission" date="2023-03" db="EMBL/GenBank/DDBJ databases">
        <title>DFI Biobank Strains.</title>
        <authorList>
            <person name="Mostad J."/>
            <person name="Paddock L."/>
            <person name="Medina S."/>
            <person name="Waligurski E."/>
            <person name="Barat B."/>
            <person name="Smith R."/>
            <person name="Burgo V."/>
            <person name="Metcalfe C."/>
            <person name="Woodson C."/>
            <person name="Sundararajan A."/>
            <person name="Ramaswamy R."/>
            <person name="Lin H."/>
            <person name="Pamer E.G."/>
        </authorList>
    </citation>
    <scope>NUCLEOTIDE SEQUENCE</scope>
    <source>
        <strain evidence="1">DFI.9.5</strain>
    </source>
</reference>
<organism evidence="1 2">
    <name type="scientific">Bacteroides cellulosilyticus</name>
    <dbReference type="NCBI Taxonomy" id="246787"/>
    <lineage>
        <taxon>Bacteria</taxon>
        <taxon>Pseudomonadati</taxon>
        <taxon>Bacteroidota</taxon>
        <taxon>Bacteroidia</taxon>
        <taxon>Bacteroidales</taxon>
        <taxon>Bacteroidaceae</taxon>
        <taxon>Bacteroides</taxon>
    </lineage>
</organism>
<feature type="non-terminal residue" evidence="1">
    <location>
        <position position="95"/>
    </location>
</feature>
<protein>
    <submittedName>
        <fullName evidence="1">ABC transporter permease</fullName>
    </submittedName>
</protein>
<name>A0AAX5NJ01_9BACE</name>
<dbReference type="Proteomes" id="UP001221924">
    <property type="component" value="Unassembled WGS sequence"/>
</dbReference>
<dbReference type="AlphaFoldDB" id="A0AAX5NJ01"/>
<proteinExistence type="predicted"/>
<evidence type="ECO:0000313" key="2">
    <source>
        <dbReference type="Proteomes" id="UP001221924"/>
    </source>
</evidence>
<evidence type="ECO:0000313" key="1">
    <source>
        <dbReference type="EMBL" id="MDE8698450.1"/>
    </source>
</evidence>
<sequence>QMQLYHLRNVDMGMDYRNRASLGIWMNVDMYVWAEKIKALPMVTEVVRPVYWPLISMGSYSAFEVDSWDGLNGTTENPIGIDEILAGEEFFKFYN</sequence>
<feature type="non-terminal residue" evidence="1">
    <location>
        <position position="1"/>
    </location>
</feature>
<dbReference type="EMBL" id="JARFID010001243">
    <property type="protein sequence ID" value="MDE8698450.1"/>
    <property type="molecule type" value="Genomic_DNA"/>
</dbReference>
<accession>A0AAX5NJ01</accession>
<gene>
    <name evidence="1" type="ORF">PZH42_31710</name>
</gene>